<accession>A0A2X3VSD5</accession>
<dbReference type="AlphaFoldDB" id="A0A2X3VSD5"/>
<sequence>MADLQVLPVGQEVIGKTGLFVLPSFTERPATTYSDAYRDFEVSGDVQNGVRIRVYGLENSDIPKDKGMQKIESLTGLVMTVGSVRSRGKSKDEIVFEAKKMKLAK</sequence>
<reference evidence="1 2" key="1">
    <citation type="submission" date="2018-06" db="EMBL/GenBank/DDBJ databases">
        <authorList>
            <consortium name="Pathogen Informatics"/>
            <person name="Doyle S."/>
        </authorList>
    </citation>
    <scope>NUCLEOTIDE SEQUENCE [LARGE SCALE GENOMIC DNA]</scope>
    <source>
        <strain evidence="1 2">NCTC11085</strain>
    </source>
</reference>
<dbReference type="Proteomes" id="UP000249623">
    <property type="component" value="Chromosome 1"/>
</dbReference>
<evidence type="ECO:0000313" key="2">
    <source>
        <dbReference type="Proteomes" id="UP000249623"/>
    </source>
</evidence>
<proteinExistence type="predicted"/>
<organism evidence="1 2">
    <name type="scientific">Streptococcus sanguinis</name>
    <dbReference type="NCBI Taxonomy" id="1305"/>
    <lineage>
        <taxon>Bacteria</taxon>
        <taxon>Bacillati</taxon>
        <taxon>Bacillota</taxon>
        <taxon>Bacilli</taxon>
        <taxon>Lactobacillales</taxon>
        <taxon>Streptococcaceae</taxon>
        <taxon>Streptococcus</taxon>
    </lineage>
</organism>
<dbReference type="EMBL" id="LS483346">
    <property type="protein sequence ID" value="SQF36377.1"/>
    <property type="molecule type" value="Genomic_DNA"/>
</dbReference>
<dbReference type="RefSeq" id="WP_002927186.1">
    <property type="nucleotide sequence ID" value="NZ_CP071430.1"/>
</dbReference>
<gene>
    <name evidence="1" type="ORF">NCTC11085_02232</name>
</gene>
<protein>
    <submittedName>
        <fullName evidence="1">Uncharacterized protein</fullName>
    </submittedName>
</protein>
<evidence type="ECO:0000313" key="1">
    <source>
        <dbReference type="EMBL" id="SQF36377.1"/>
    </source>
</evidence>
<name>A0A2X3VSD5_STRSA</name>